<name>A0A0R2JBL3_9LACO</name>
<protein>
    <recommendedName>
        <fullName evidence="4">HTH crp-type domain-containing protein</fullName>
    </recommendedName>
</protein>
<proteinExistence type="predicted"/>
<keyword evidence="3" id="KW-0804">Transcription</keyword>
<evidence type="ECO:0000256" key="3">
    <source>
        <dbReference type="ARBA" id="ARBA00023163"/>
    </source>
</evidence>
<dbReference type="SMART" id="SM00419">
    <property type="entry name" value="HTH_CRP"/>
    <property type="match status" value="1"/>
</dbReference>
<dbReference type="GO" id="GO:0003677">
    <property type="term" value="F:DNA binding"/>
    <property type="evidence" value="ECO:0007669"/>
    <property type="project" value="UniProtKB-KW"/>
</dbReference>
<dbReference type="Proteomes" id="UP000051655">
    <property type="component" value="Unassembled WGS sequence"/>
</dbReference>
<dbReference type="SUPFAM" id="SSF46785">
    <property type="entry name" value="Winged helix' DNA-binding domain"/>
    <property type="match status" value="1"/>
</dbReference>
<keyword evidence="1" id="KW-0805">Transcription regulation</keyword>
<evidence type="ECO:0000313" key="5">
    <source>
        <dbReference type="EMBL" id="KRN74675.1"/>
    </source>
</evidence>
<dbReference type="InterPro" id="IPR018490">
    <property type="entry name" value="cNMP-bd_dom_sf"/>
</dbReference>
<dbReference type="PATRIC" id="fig|1616.3.peg.1213"/>
<sequence length="242" mass="27895">MSNNGEIKMNYDNKYVSHLFEVIDQMSYKDITVIEKTKNTYIHESGGDKSDVIILVKGIVISSLLGTSGNRLNLCYSKIPGIIMLKKATHSTGEYLCDIKIDSEKALFYKLDGIKFWNLVSNDEILREYVLEYMFSRINREREVLVKSIDNTKYERLYAFLYECTKLFGVKNSDDGSILIDHNITHKTIGDFCGIRNRSSVTRIMGELIKENIIKQDYRKIIVMDLDFLKIRSDILNESAGL</sequence>
<dbReference type="STRING" id="1616.IV73_GL001180"/>
<dbReference type="AlphaFoldDB" id="A0A0R2JBL3"/>
<accession>A0A0R2JBL3</accession>
<gene>
    <name evidence="5" type="ORF">IV73_GL001180</name>
</gene>
<evidence type="ECO:0000259" key="4">
    <source>
        <dbReference type="PROSITE" id="PS51063"/>
    </source>
</evidence>
<reference evidence="5 6" key="1">
    <citation type="journal article" date="2015" name="Genome Announc.">
        <title>Expanding the biotechnology potential of lactobacilli through comparative genomics of 213 strains and associated genera.</title>
        <authorList>
            <person name="Sun Z."/>
            <person name="Harris H.M."/>
            <person name="McCann A."/>
            <person name="Guo C."/>
            <person name="Argimon S."/>
            <person name="Zhang W."/>
            <person name="Yang X."/>
            <person name="Jeffery I.B."/>
            <person name="Cooney J.C."/>
            <person name="Kagawa T.F."/>
            <person name="Liu W."/>
            <person name="Song Y."/>
            <person name="Salvetti E."/>
            <person name="Wrobel A."/>
            <person name="Rasinkangas P."/>
            <person name="Parkhill J."/>
            <person name="Rea M.C."/>
            <person name="O'Sullivan O."/>
            <person name="Ritari J."/>
            <person name="Douillard F.P."/>
            <person name="Paul Ross R."/>
            <person name="Yang R."/>
            <person name="Briner A.E."/>
            <person name="Felis G.E."/>
            <person name="de Vos W.M."/>
            <person name="Barrangou R."/>
            <person name="Klaenhammer T.R."/>
            <person name="Caufield P.W."/>
            <person name="Cui Y."/>
            <person name="Zhang H."/>
            <person name="O'Toole P.W."/>
        </authorList>
    </citation>
    <scope>NUCLEOTIDE SEQUENCE [LARGE SCALE GENOMIC DNA]</scope>
    <source>
        <strain evidence="5 6">DSM 20593</strain>
    </source>
</reference>
<dbReference type="EMBL" id="JQBP01000007">
    <property type="protein sequence ID" value="KRN74675.1"/>
    <property type="molecule type" value="Genomic_DNA"/>
</dbReference>
<dbReference type="Gene3D" id="1.10.10.10">
    <property type="entry name" value="Winged helix-like DNA-binding domain superfamily/Winged helix DNA-binding domain"/>
    <property type="match status" value="1"/>
</dbReference>
<evidence type="ECO:0000256" key="2">
    <source>
        <dbReference type="ARBA" id="ARBA00023125"/>
    </source>
</evidence>
<dbReference type="InterPro" id="IPR036388">
    <property type="entry name" value="WH-like_DNA-bd_sf"/>
</dbReference>
<dbReference type="Pfam" id="PF13545">
    <property type="entry name" value="HTH_Crp_2"/>
    <property type="match status" value="1"/>
</dbReference>
<organism evidence="5 6">
    <name type="scientific">Weissella kandleri</name>
    <dbReference type="NCBI Taxonomy" id="1616"/>
    <lineage>
        <taxon>Bacteria</taxon>
        <taxon>Bacillati</taxon>
        <taxon>Bacillota</taxon>
        <taxon>Bacilli</taxon>
        <taxon>Lactobacillales</taxon>
        <taxon>Lactobacillaceae</taxon>
        <taxon>Weissella</taxon>
    </lineage>
</organism>
<evidence type="ECO:0000313" key="6">
    <source>
        <dbReference type="Proteomes" id="UP000051655"/>
    </source>
</evidence>
<dbReference type="PROSITE" id="PS51063">
    <property type="entry name" value="HTH_CRP_2"/>
    <property type="match status" value="1"/>
</dbReference>
<dbReference type="SUPFAM" id="SSF51206">
    <property type="entry name" value="cAMP-binding domain-like"/>
    <property type="match status" value="1"/>
</dbReference>
<dbReference type="InterPro" id="IPR012318">
    <property type="entry name" value="HTH_CRP"/>
</dbReference>
<comment type="caution">
    <text evidence="5">The sequence shown here is derived from an EMBL/GenBank/DDBJ whole genome shotgun (WGS) entry which is preliminary data.</text>
</comment>
<feature type="domain" description="HTH crp-type" evidence="4">
    <location>
        <begin position="151"/>
        <end position="227"/>
    </location>
</feature>
<dbReference type="InterPro" id="IPR036390">
    <property type="entry name" value="WH_DNA-bd_sf"/>
</dbReference>
<evidence type="ECO:0000256" key="1">
    <source>
        <dbReference type="ARBA" id="ARBA00023015"/>
    </source>
</evidence>
<keyword evidence="6" id="KW-1185">Reference proteome</keyword>
<keyword evidence="2" id="KW-0238">DNA-binding</keyword>
<dbReference type="GO" id="GO:0006355">
    <property type="term" value="P:regulation of DNA-templated transcription"/>
    <property type="evidence" value="ECO:0007669"/>
    <property type="project" value="InterPro"/>
</dbReference>